<dbReference type="EMBL" id="AHHH01000334">
    <property type="protein sequence ID" value="ESU40079.1"/>
    <property type="molecule type" value="Genomic_DNA"/>
</dbReference>
<feature type="non-terminal residue" evidence="1">
    <location>
        <position position="1"/>
    </location>
</feature>
<dbReference type="Proteomes" id="UP000018040">
    <property type="component" value="Unassembled WGS sequence"/>
</dbReference>
<evidence type="ECO:0000313" key="1">
    <source>
        <dbReference type="EMBL" id="ESU40079.1"/>
    </source>
</evidence>
<reference evidence="1 2" key="2">
    <citation type="journal article" date="2013" name="Genome Biol. Evol.">
        <title>Genome sequencing of Giardia lamblia genotypes A2 and B isolates (DH and GS) and comparative analysis with the genomes of genotypes A1 and E (WB and Pig).</title>
        <authorList>
            <person name="Adam R.D."/>
            <person name="Dahlstrom E.W."/>
            <person name="Martens C.A."/>
            <person name="Bruno D.P."/>
            <person name="Barbian K.D."/>
            <person name="Ricklefs S.M."/>
            <person name="Hernandez M.M."/>
            <person name="Narla N.P."/>
            <person name="Patel R.B."/>
            <person name="Porcella S.F."/>
            <person name="Nash T.E."/>
        </authorList>
    </citation>
    <scope>NUCLEOTIDE SEQUENCE [LARGE SCALE GENOMIC DNA]</scope>
    <source>
        <strain evidence="1 2">GS</strain>
    </source>
</reference>
<name>V6TN69_GIAIN</name>
<comment type="caution">
    <text evidence="1">The sequence shown here is derived from an EMBL/GenBank/DDBJ whole genome shotgun (WGS) entry which is preliminary data.</text>
</comment>
<accession>V6TN69</accession>
<protein>
    <submittedName>
        <fullName evidence="1">Trichohyalin</fullName>
    </submittedName>
</protein>
<gene>
    <name evidence="1" type="ORF">GSB_155059</name>
</gene>
<sequence>VMDKKVLRDYRVSKYHQNLIQSDGRLTIALTSQYSV</sequence>
<dbReference type="AlphaFoldDB" id="V6TN69"/>
<organism evidence="1 2">
    <name type="scientific">Giardia intestinalis</name>
    <name type="common">Giardia lamblia</name>
    <dbReference type="NCBI Taxonomy" id="5741"/>
    <lineage>
        <taxon>Eukaryota</taxon>
        <taxon>Metamonada</taxon>
        <taxon>Diplomonadida</taxon>
        <taxon>Hexamitidae</taxon>
        <taxon>Giardiinae</taxon>
        <taxon>Giardia</taxon>
    </lineage>
</organism>
<reference evidence="2" key="1">
    <citation type="submission" date="2012-02" db="EMBL/GenBank/DDBJ databases">
        <title>Genome sequencing of Giardia lamblia Genotypes A2 and B isolates (DH and GS) and comparative analysis with the genomes of Genotypes A1 and E (WB and Pig).</title>
        <authorList>
            <person name="Adam R."/>
            <person name="Dahlstrom E."/>
            <person name="Martens C."/>
            <person name="Bruno D."/>
            <person name="Barbian K."/>
            <person name="Porcella S.F."/>
            <person name="Nash T."/>
        </authorList>
    </citation>
    <scope>NUCLEOTIDE SEQUENCE</scope>
    <source>
        <strain evidence="2">GS</strain>
    </source>
</reference>
<proteinExistence type="predicted"/>
<evidence type="ECO:0000313" key="2">
    <source>
        <dbReference type="Proteomes" id="UP000018040"/>
    </source>
</evidence>